<dbReference type="EMBL" id="BAABME010016088">
    <property type="protein sequence ID" value="GAA0144415.1"/>
    <property type="molecule type" value="Genomic_DNA"/>
</dbReference>
<organism evidence="6 7">
    <name type="scientific">Lithospermum erythrorhizon</name>
    <name type="common">Purple gromwell</name>
    <name type="synonym">Lithospermum officinale var. erythrorhizon</name>
    <dbReference type="NCBI Taxonomy" id="34254"/>
    <lineage>
        <taxon>Eukaryota</taxon>
        <taxon>Viridiplantae</taxon>
        <taxon>Streptophyta</taxon>
        <taxon>Embryophyta</taxon>
        <taxon>Tracheophyta</taxon>
        <taxon>Spermatophyta</taxon>
        <taxon>Magnoliopsida</taxon>
        <taxon>eudicotyledons</taxon>
        <taxon>Gunneridae</taxon>
        <taxon>Pentapetalae</taxon>
        <taxon>asterids</taxon>
        <taxon>lamiids</taxon>
        <taxon>Boraginales</taxon>
        <taxon>Boraginaceae</taxon>
        <taxon>Boraginoideae</taxon>
        <taxon>Lithospermeae</taxon>
        <taxon>Lithospermum</taxon>
    </lineage>
</organism>
<evidence type="ECO:0000256" key="5">
    <source>
        <dbReference type="SAM" id="MobiDB-lite"/>
    </source>
</evidence>
<dbReference type="AlphaFoldDB" id="A0AAV3NYB8"/>
<dbReference type="InterPro" id="IPR045109">
    <property type="entry name" value="LSDs-like"/>
</dbReference>
<dbReference type="SUPFAM" id="SSF51197">
    <property type="entry name" value="Clavaminate synthase-like"/>
    <property type="match status" value="1"/>
</dbReference>
<feature type="region of interest" description="Disordered" evidence="5">
    <location>
        <begin position="98"/>
        <end position="129"/>
    </location>
</feature>
<dbReference type="PANTHER" id="PTHR12549:SF11">
    <property type="entry name" value="LYSINE-SPECIFIC DEMETHYLASE JMJ25"/>
    <property type="match status" value="1"/>
</dbReference>
<evidence type="ECO:0000256" key="3">
    <source>
        <dbReference type="ARBA" id="ARBA00022723"/>
    </source>
</evidence>
<dbReference type="PANTHER" id="PTHR12549">
    <property type="entry name" value="JMJC DOMAIN-CONTAINING HISTONE DEMETHYLATION PROTEIN"/>
    <property type="match status" value="1"/>
</dbReference>
<dbReference type="GO" id="GO:0003712">
    <property type="term" value="F:transcription coregulator activity"/>
    <property type="evidence" value="ECO:0007669"/>
    <property type="project" value="TreeGrafter"/>
</dbReference>
<dbReference type="GO" id="GO:0006357">
    <property type="term" value="P:regulation of transcription by RNA polymerase II"/>
    <property type="evidence" value="ECO:0007669"/>
    <property type="project" value="TreeGrafter"/>
</dbReference>
<comment type="subcellular location">
    <subcellularLocation>
        <location evidence="1">Nucleus</location>
    </subcellularLocation>
</comment>
<comment type="similarity">
    <text evidence="2">Belongs to the JARID1 histone demethylase family.</text>
</comment>
<dbReference type="GO" id="GO:0032454">
    <property type="term" value="F:histone H3K9 demethylase activity"/>
    <property type="evidence" value="ECO:0007669"/>
    <property type="project" value="InterPro"/>
</dbReference>
<evidence type="ECO:0000256" key="1">
    <source>
        <dbReference type="ARBA" id="ARBA00004123"/>
    </source>
</evidence>
<proteinExistence type="inferred from homology"/>
<dbReference type="GO" id="GO:0046872">
    <property type="term" value="F:metal ion binding"/>
    <property type="evidence" value="ECO:0007669"/>
    <property type="project" value="UniProtKB-KW"/>
</dbReference>
<accession>A0AAV3NYB8</accession>
<dbReference type="Gene3D" id="2.60.120.650">
    <property type="entry name" value="Cupin"/>
    <property type="match status" value="1"/>
</dbReference>
<evidence type="ECO:0000256" key="4">
    <source>
        <dbReference type="ARBA" id="ARBA00023242"/>
    </source>
</evidence>
<dbReference type="GO" id="GO:0000785">
    <property type="term" value="C:chromatin"/>
    <property type="evidence" value="ECO:0007669"/>
    <property type="project" value="TreeGrafter"/>
</dbReference>
<dbReference type="Proteomes" id="UP001454036">
    <property type="component" value="Unassembled WGS sequence"/>
</dbReference>
<keyword evidence="7" id="KW-1185">Reference proteome</keyword>
<evidence type="ECO:0000256" key="2">
    <source>
        <dbReference type="ARBA" id="ARBA00006801"/>
    </source>
</evidence>
<reference evidence="6 7" key="1">
    <citation type="submission" date="2024-01" db="EMBL/GenBank/DDBJ databases">
        <title>The complete chloroplast genome sequence of Lithospermum erythrorhizon: insights into the phylogenetic relationship among Boraginaceae species and the maternal lineages of purple gromwells.</title>
        <authorList>
            <person name="Okada T."/>
            <person name="Watanabe K."/>
        </authorList>
    </citation>
    <scope>NUCLEOTIDE SEQUENCE [LARGE SCALE GENOMIC DNA]</scope>
</reference>
<comment type="caution">
    <text evidence="6">The sequence shown here is derived from an EMBL/GenBank/DDBJ whole genome shotgun (WGS) entry which is preliminary data.</text>
</comment>
<dbReference type="GO" id="GO:0000118">
    <property type="term" value="C:histone deacetylase complex"/>
    <property type="evidence" value="ECO:0007669"/>
    <property type="project" value="TreeGrafter"/>
</dbReference>
<keyword evidence="4" id="KW-0539">Nucleus</keyword>
<evidence type="ECO:0000313" key="7">
    <source>
        <dbReference type="Proteomes" id="UP001454036"/>
    </source>
</evidence>
<gene>
    <name evidence="6" type="ORF">LIER_35928</name>
</gene>
<sequence>MKKRFTQAVELETEAKIQGVPIAEVKVPQGEWHGDERIYCNSCKTSIVDFHRSCPQCSYDLCLTCCKELRDGHLQGTEEVDMQYIDRGHKYLHGKVEVKRSKRSSSVKKDDPPTAGSLKLSRDSTSEDSSNALVSGLLEWKTNENGSIPCPPKDIDGCGHGTLELKCLYKDSWVSDLLVKTEQITASFKQEDELGCSGGLLNCSCLRSEGQDQTQKLHQEDLKHFQLHWYKGEPVIVSDVLETTLGLSWEPMVMCRAIRQVKNTSHPLLLDVNALNCLDWCECDVNVANFFRGYSKVKVDDEGWPIILKLKDWPPSSLFEEQLPRHNAEFITSLPFKEYTHPRDGYLNLGVKLPAKFLKPDLGPKTYIAYGVNLELGRGDSVTKLHFDMSDAVNVLTHTQGVTLNFENLQNIERLKQKHSTQDEIELKK</sequence>
<name>A0AAV3NYB8_LITER</name>
<dbReference type="GO" id="GO:0031490">
    <property type="term" value="F:chromatin DNA binding"/>
    <property type="evidence" value="ECO:0007669"/>
    <property type="project" value="TreeGrafter"/>
</dbReference>
<evidence type="ECO:0000313" key="6">
    <source>
        <dbReference type="EMBL" id="GAA0144415.1"/>
    </source>
</evidence>
<keyword evidence="3" id="KW-0479">Metal-binding</keyword>
<protein>
    <submittedName>
        <fullName evidence="6">Histone modifying enzyme</fullName>
    </submittedName>
</protein>